<dbReference type="GO" id="GO:0005737">
    <property type="term" value="C:cytoplasm"/>
    <property type="evidence" value="ECO:0007669"/>
    <property type="project" value="TreeGrafter"/>
</dbReference>
<keyword evidence="3 12" id="KW-0723">Serine/threonine-protein kinase</keyword>
<evidence type="ECO:0000256" key="8">
    <source>
        <dbReference type="ARBA" id="ARBA00049003"/>
    </source>
</evidence>
<dbReference type="PROSITE" id="PS00108">
    <property type="entry name" value="PROTEIN_KINASE_ST"/>
    <property type="match status" value="1"/>
</dbReference>
<dbReference type="GO" id="GO:0004674">
    <property type="term" value="F:protein serine/threonine kinase activity"/>
    <property type="evidence" value="ECO:0007669"/>
    <property type="project" value="UniProtKB-KW"/>
</dbReference>
<dbReference type="SMART" id="SM00220">
    <property type="entry name" value="S_TKc"/>
    <property type="match status" value="1"/>
</dbReference>
<protein>
    <recommendedName>
        <fullName evidence="2">dual-specificity kinase</fullName>
        <ecNumber evidence="2">2.7.12.1</ecNumber>
    </recommendedName>
</protein>
<keyword evidence="6" id="KW-0418">Kinase</keyword>
<evidence type="ECO:0000256" key="5">
    <source>
        <dbReference type="ARBA" id="ARBA00022741"/>
    </source>
</evidence>
<evidence type="ECO:0000256" key="1">
    <source>
        <dbReference type="ARBA" id="ARBA00008867"/>
    </source>
</evidence>
<dbReference type="GO" id="GO:0005856">
    <property type="term" value="C:cytoskeleton"/>
    <property type="evidence" value="ECO:0007669"/>
    <property type="project" value="TreeGrafter"/>
</dbReference>
<comment type="catalytic activity">
    <reaction evidence="9">
        <text>L-threonyl-[protein] + ATP = O-phospho-L-threonyl-[protein] + ADP + H(+)</text>
        <dbReference type="Rhea" id="RHEA:46608"/>
        <dbReference type="Rhea" id="RHEA-COMP:11060"/>
        <dbReference type="Rhea" id="RHEA-COMP:11605"/>
        <dbReference type="ChEBI" id="CHEBI:15378"/>
        <dbReference type="ChEBI" id="CHEBI:30013"/>
        <dbReference type="ChEBI" id="CHEBI:30616"/>
        <dbReference type="ChEBI" id="CHEBI:61977"/>
        <dbReference type="ChEBI" id="CHEBI:456216"/>
        <dbReference type="EC" id="2.7.12.1"/>
    </reaction>
</comment>
<dbReference type="SUPFAM" id="SSF56112">
    <property type="entry name" value="Protein kinase-like (PK-like)"/>
    <property type="match status" value="1"/>
</dbReference>
<evidence type="ECO:0000259" key="13">
    <source>
        <dbReference type="PROSITE" id="PS50011"/>
    </source>
</evidence>
<dbReference type="Gene3D" id="3.30.200.20">
    <property type="entry name" value="Phosphorylase Kinase, domain 1"/>
    <property type="match status" value="1"/>
</dbReference>
<evidence type="ECO:0000256" key="12">
    <source>
        <dbReference type="RuleBase" id="RU000304"/>
    </source>
</evidence>
<dbReference type="InterPro" id="IPR008271">
    <property type="entry name" value="Ser/Thr_kinase_AS"/>
</dbReference>
<evidence type="ECO:0000256" key="11">
    <source>
        <dbReference type="PROSITE-ProRule" id="PRU10141"/>
    </source>
</evidence>
<dbReference type="GO" id="GO:0004712">
    <property type="term" value="F:protein serine/threonine/tyrosine kinase activity"/>
    <property type="evidence" value="ECO:0007669"/>
    <property type="project" value="UniProtKB-EC"/>
</dbReference>
<dbReference type="PROSITE" id="PS50011">
    <property type="entry name" value="PROTEIN_KINASE_DOM"/>
    <property type="match status" value="1"/>
</dbReference>
<dbReference type="Pfam" id="PF00069">
    <property type="entry name" value="Pkinase"/>
    <property type="match status" value="2"/>
</dbReference>
<keyword evidence="15" id="KW-1185">Reference proteome</keyword>
<dbReference type="PANTHER" id="PTHR24058:SF22">
    <property type="entry name" value="DUAL SPECIFICITY TYROSINE-PHOSPHORYLATION-REGULATED KINASE 4"/>
    <property type="match status" value="1"/>
</dbReference>
<comment type="catalytic activity">
    <reaction evidence="8">
        <text>L-seryl-[protein] + ATP = O-phospho-L-seryl-[protein] + ADP + H(+)</text>
        <dbReference type="Rhea" id="RHEA:17989"/>
        <dbReference type="Rhea" id="RHEA-COMP:9863"/>
        <dbReference type="Rhea" id="RHEA-COMP:11604"/>
        <dbReference type="ChEBI" id="CHEBI:15378"/>
        <dbReference type="ChEBI" id="CHEBI:29999"/>
        <dbReference type="ChEBI" id="CHEBI:30616"/>
        <dbReference type="ChEBI" id="CHEBI:83421"/>
        <dbReference type="ChEBI" id="CHEBI:456216"/>
        <dbReference type="EC" id="2.7.12.1"/>
    </reaction>
</comment>
<sequence length="422" mass="48395">MASPTRQTRSTPSPVLSIMDEEELLGDEEMLQYIKRQQAKKLANGASQRELDELLRFPEPIRPVSPVSPAAILKSSRVQHLSEYECKEILEYPSVYYIGPNSDKKPATLDNSTNNHGYDDERGDYLVVAHDHLAYRYETLDTLGKGSFGQVLHCRDHCTGESVAIKIIRNKKRFHHQALVEIKILDSLRKVGFVNFALYLATLFLFQVQDQEEKHHVIKMTEHFYFRGHLCIAMELLSINLYELIKANGFVGFSTALIRRFTSQMLQSLALMRHHRIVHCDLKPENVLLRHPAKSAIKVIDFGSSCFEHEKIYTYIQSRFYRSPEVILGMSYHMAIDMWSLGCILAELYTGFPIFPGENEQEQLSCIMEVLGVPDKDFINRSSRKRLFFGKLSCDTVLSRGTNYLRRYDGCSSASGELERPA</sequence>
<keyword evidence="5 11" id="KW-0547">Nucleotide-binding</keyword>
<dbReference type="CDD" id="cd14210">
    <property type="entry name" value="PKc_DYRK"/>
    <property type="match status" value="1"/>
</dbReference>
<reference evidence="14 15" key="1">
    <citation type="submission" date="2019-02" db="EMBL/GenBank/DDBJ databases">
        <title>Genome sequencing of the rare red list fungi Phlebia centrifuga.</title>
        <authorList>
            <person name="Buettner E."/>
            <person name="Kellner H."/>
        </authorList>
    </citation>
    <scope>NUCLEOTIDE SEQUENCE [LARGE SCALE GENOMIC DNA]</scope>
    <source>
        <strain evidence="14 15">DSM 108282</strain>
    </source>
</reference>
<evidence type="ECO:0000256" key="4">
    <source>
        <dbReference type="ARBA" id="ARBA00022679"/>
    </source>
</evidence>
<name>A0A4S4KLC1_9APHY</name>
<dbReference type="EMBL" id="SGPJ01000094">
    <property type="protein sequence ID" value="THG99043.1"/>
    <property type="molecule type" value="Genomic_DNA"/>
</dbReference>
<dbReference type="Gene3D" id="3.30.10.30">
    <property type="entry name" value="DYRK"/>
    <property type="match status" value="1"/>
</dbReference>
<feature type="domain" description="Protein kinase" evidence="13">
    <location>
        <begin position="137"/>
        <end position="422"/>
    </location>
</feature>
<accession>A0A4S4KLC1</accession>
<dbReference type="PROSITE" id="PS00107">
    <property type="entry name" value="PROTEIN_KINASE_ATP"/>
    <property type="match status" value="1"/>
</dbReference>
<dbReference type="AlphaFoldDB" id="A0A4S4KLC1"/>
<dbReference type="InterPro" id="IPR017441">
    <property type="entry name" value="Protein_kinase_ATP_BS"/>
</dbReference>
<comment type="caution">
    <text evidence="14">The sequence shown here is derived from an EMBL/GenBank/DDBJ whole genome shotgun (WGS) entry which is preliminary data.</text>
</comment>
<dbReference type="Proteomes" id="UP000309038">
    <property type="component" value="Unassembled WGS sequence"/>
</dbReference>
<evidence type="ECO:0000256" key="10">
    <source>
        <dbReference type="ARBA" id="ARBA00051680"/>
    </source>
</evidence>
<dbReference type="EC" id="2.7.12.1" evidence="2"/>
<dbReference type="Gene3D" id="1.10.510.10">
    <property type="entry name" value="Transferase(Phosphotransferase) domain 1"/>
    <property type="match status" value="1"/>
</dbReference>
<evidence type="ECO:0000256" key="9">
    <source>
        <dbReference type="ARBA" id="ARBA00049308"/>
    </source>
</evidence>
<comment type="similarity">
    <text evidence="1">Belongs to the protein kinase superfamily. CMGC Ser/Thr protein kinase family. MNB/DYRK subfamily.</text>
</comment>
<evidence type="ECO:0000256" key="3">
    <source>
        <dbReference type="ARBA" id="ARBA00022527"/>
    </source>
</evidence>
<evidence type="ECO:0000256" key="6">
    <source>
        <dbReference type="ARBA" id="ARBA00022777"/>
    </source>
</evidence>
<proteinExistence type="inferred from homology"/>
<comment type="catalytic activity">
    <reaction evidence="10">
        <text>L-tyrosyl-[protein] + ATP = O-phospho-L-tyrosyl-[protein] + ADP + H(+)</text>
        <dbReference type="Rhea" id="RHEA:10596"/>
        <dbReference type="Rhea" id="RHEA-COMP:10136"/>
        <dbReference type="Rhea" id="RHEA-COMP:20101"/>
        <dbReference type="ChEBI" id="CHEBI:15378"/>
        <dbReference type="ChEBI" id="CHEBI:30616"/>
        <dbReference type="ChEBI" id="CHEBI:46858"/>
        <dbReference type="ChEBI" id="CHEBI:61978"/>
        <dbReference type="ChEBI" id="CHEBI:456216"/>
        <dbReference type="EC" id="2.7.12.1"/>
    </reaction>
</comment>
<keyword evidence="7 11" id="KW-0067">ATP-binding</keyword>
<dbReference type="PANTHER" id="PTHR24058">
    <property type="entry name" value="DUAL SPECIFICITY PROTEIN KINASE"/>
    <property type="match status" value="1"/>
</dbReference>
<evidence type="ECO:0000256" key="2">
    <source>
        <dbReference type="ARBA" id="ARBA00013203"/>
    </source>
</evidence>
<evidence type="ECO:0000313" key="14">
    <source>
        <dbReference type="EMBL" id="THG99043.1"/>
    </source>
</evidence>
<dbReference type="InterPro" id="IPR042521">
    <property type="entry name" value="DYRK"/>
</dbReference>
<feature type="binding site" evidence="11">
    <location>
        <position position="166"/>
    </location>
    <ligand>
        <name>ATP</name>
        <dbReference type="ChEBI" id="CHEBI:30616"/>
    </ligand>
</feature>
<organism evidence="14 15">
    <name type="scientific">Hermanssonia centrifuga</name>
    <dbReference type="NCBI Taxonomy" id="98765"/>
    <lineage>
        <taxon>Eukaryota</taxon>
        <taxon>Fungi</taxon>
        <taxon>Dikarya</taxon>
        <taxon>Basidiomycota</taxon>
        <taxon>Agaricomycotina</taxon>
        <taxon>Agaricomycetes</taxon>
        <taxon>Polyporales</taxon>
        <taxon>Meruliaceae</taxon>
        <taxon>Hermanssonia</taxon>
    </lineage>
</organism>
<evidence type="ECO:0000256" key="7">
    <source>
        <dbReference type="ARBA" id="ARBA00022840"/>
    </source>
</evidence>
<gene>
    <name evidence="14" type="ORF">EW026_g3242</name>
</gene>
<dbReference type="InterPro" id="IPR000719">
    <property type="entry name" value="Prot_kinase_dom"/>
</dbReference>
<evidence type="ECO:0000313" key="15">
    <source>
        <dbReference type="Proteomes" id="UP000309038"/>
    </source>
</evidence>
<dbReference type="GO" id="GO:0005524">
    <property type="term" value="F:ATP binding"/>
    <property type="evidence" value="ECO:0007669"/>
    <property type="project" value="UniProtKB-UniRule"/>
</dbReference>
<dbReference type="InterPro" id="IPR050494">
    <property type="entry name" value="Ser_Thr_dual-spec_kinase"/>
</dbReference>
<keyword evidence="4" id="KW-0808">Transferase</keyword>
<dbReference type="InterPro" id="IPR011009">
    <property type="entry name" value="Kinase-like_dom_sf"/>
</dbReference>